<evidence type="ECO:0000313" key="3">
    <source>
        <dbReference type="Proteomes" id="UP000189796"/>
    </source>
</evidence>
<evidence type="ECO:0000256" key="1">
    <source>
        <dbReference type="SAM" id="MobiDB-lite"/>
    </source>
</evidence>
<reference evidence="2 3" key="1">
    <citation type="submission" date="2016-11" db="EMBL/GenBank/DDBJ databases">
        <authorList>
            <person name="Jaros S."/>
            <person name="Januszkiewicz K."/>
            <person name="Wedrychowicz H."/>
        </authorList>
    </citation>
    <scope>NUCLEOTIDE SEQUENCE [LARGE SCALE GENOMIC DNA]</scope>
    <source>
        <strain evidence="2 3">GAS138</strain>
    </source>
</reference>
<name>A0A1M5SHY5_9BRAD</name>
<dbReference type="RefSeq" id="WP_079603385.1">
    <property type="nucleotide sequence ID" value="NZ_LT670817.1"/>
</dbReference>
<dbReference type="AlphaFoldDB" id="A0A1M5SHY5"/>
<protein>
    <submittedName>
        <fullName evidence="2">Uncharacterized protein</fullName>
    </submittedName>
</protein>
<feature type="compositionally biased region" description="Basic and acidic residues" evidence="1">
    <location>
        <begin position="38"/>
        <end position="74"/>
    </location>
</feature>
<dbReference type="Proteomes" id="UP000189796">
    <property type="component" value="Chromosome I"/>
</dbReference>
<accession>A0A1M5SHY5</accession>
<sequence length="148" mass="15957">MADTANSESLVFSLGDPSVAARCPTTGRLYEVGSGATSHEHQTANFIRERDRAADMPKHETDAEARRRVQRQMEQRGASADEVAVGVANATPMRDCCPQTGREYEDGSGALPKAAQTRRFLSELPPEQQAARKAAFDKLVAVEPAGQA</sequence>
<feature type="region of interest" description="Disordered" evidence="1">
    <location>
        <begin position="35"/>
        <end position="115"/>
    </location>
</feature>
<dbReference type="EMBL" id="LT670817">
    <property type="protein sequence ID" value="SHH38109.1"/>
    <property type="molecule type" value="Genomic_DNA"/>
</dbReference>
<proteinExistence type="predicted"/>
<organism evidence="2 3">
    <name type="scientific">Bradyrhizobium erythrophlei</name>
    <dbReference type="NCBI Taxonomy" id="1437360"/>
    <lineage>
        <taxon>Bacteria</taxon>
        <taxon>Pseudomonadati</taxon>
        <taxon>Pseudomonadota</taxon>
        <taxon>Alphaproteobacteria</taxon>
        <taxon>Hyphomicrobiales</taxon>
        <taxon>Nitrobacteraceae</taxon>
        <taxon>Bradyrhizobium</taxon>
    </lineage>
</organism>
<gene>
    <name evidence="2" type="ORF">SAMN05443248_4615</name>
</gene>
<evidence type="ECO:0000313" key="2">
    <source>
        <dbReference type="EMBL" id="SHH38109.1"/>
    </source>
</evidence>